<organism evidence="2 3">
    <name type="scientific">Enterococcus avium</name>
    <name type="common">Streptococcus avium</name>
    <dbReference type="NCBI Taxonomy" id="33945"/>
    <lineage>
        <taxon>Bacteria</taxon>
        <taxon>Bacillati</taxon>
        <taxon>Bacillota</taxon>
        <taxon>Bacilli</taxon>
        <taxon>Lactobacillales</taxon>
        <taxon>Enterococcaceae</taxon>
        <taxon>Enterococcus</taxon>
    </lineage>
</organism>
<keyword evidence="2" id="KW-0813">Transport</keyword>
<evidence type="ECO:0000259" key="1">
    <source>
        <dbReference type="PROSITE" id="PS51094"/>
    </source>
</evidence>
<dbReference type="AlphaFoldDB" id="A0AAW8RNR0"/>
<dbReference type="Pfam" id="PF00359">
    <property type="entry name" value="PTS_EIIA_2"/>
    <property type="match status" value="1"/>
</dbReference>
<dbReference type="PANTHER" id="PTHR47738:SF3">
    <property type="entry name" value="PHOSPHOTRANSFERASE SYSTEM MANNITOL_FRUCTOSE-SPECIFIC IIA DOMAIN CONTAINING PROTEIN"/>
    <property type="match status" value="1"/>
</dbReference>
<dbReference type="PROSITE" id="PS51094">
    <property type="entry name" value="PTS_EIIA_TYPE_2"/>
    <property type="match status" value="1"/>
</dbReference>
<keyword evidence="2" id="KW-0762">Sugar transport</keyword>
<dbReference type="InterPro" id="IPR016152">
    <property type="entry name" value="PTrfase/Anion_transptr"/>
</dbReference>
<dbReference type="Gene3D" id="3.40.930.10">
    <property type="entry name" value="Mannitol-specific EII, Chain A"/>
    <property type="match status" value="1"/>
</dbReference>
<sequence>MFFDQGLCLFHTKPENQEQLFRSMYKELYQAGCVKASYIDGITARESEYPTGLEFNGVGFAIPHTDSAYVNKSQICFASLDEPVIFQDMTDKNHDIEVNLVFMLAMASPHEQVETLQNLMTLFTEEEKVKKLQELSSQEEFIKLLSDSGVY</sequence>
<accession>A0AAW8RNR0</accession>
<evidence type="ECO:0000313" key="3">
    <source>
        <dbReference type="Proteomes" id="UP001260773"/>
    </source>
</evidence>
<dbReference type="InterPro" id="IPR051541">
    <property type="entry name" value="PTS_SugarTrans_NitroReg"/>
</dbReference>
<dbReference type="RefSeq" id="WP_048718006.1">
    <property type="nucleotide sequence ID" value="NZ_CAAKOC010000046.1"/>
</dbReference>
<comment type="caution">
    <text evidence="2">The sequence shown here is derived from an EMBL/GenBank/DDBJ whole genome shotgun (WGS) entry which is preliminary data.</text>
</comment>
<dbReference type="SUPFAM" id="SSF55804">
    <property type="entry name" value="Phoshotransferase/anion transport protein"/>
    <property type="match status" value="1"/>
</dbReference>
<dbReference type="InterPro" id="IPR002178">
    <property type="entry name" value="PTS_EIIA_type-2_dom"/>
</dbReference>
<dbReference type="PANTHER" id="PTHR47738">
    <property type="entry name" value="PTS SYSTEM FRUCTOSE-LIKE EIIA COMPONENT-RELATED"/>
    <property type="match status" value="1"/>
</dbReference>
<protein>
    <submittedName>
        <fullName evidence="2">PTS sugar transporter subunit IIA</fullName>
    </submittedName>
</protein>
<feature type="domain" description="PTS EIIA type-2" evidence="1">
    <location>
        <begin position="1"/>
        <end position="148"/>
    </location>
</feature>
<evidence type="ECO:0000313" key="2">
    <source>
        <dbReference type="EMBL" id="MDT2401572.1"/>
    </source>
</evidence>
<proteinExistence type="predicted"/>
<dbReference type="CDD" id="cd00211">
    <property type="entry name" value="PTS_IIA_fru"/>
    <property type="match status" value="1"/>
</dbReference>
<dbReference type="Proteomes" id="UP001260773">
    <property type="component" value="Unassembled WGS sequence"/>
</dbReference>
<dbReference type="EMBL" id="JARPWH010000009">
    <property type="protein sequence ID" value="MDT2401572.1"/>
    <property type="molecule type" value="Genomic_DNA"/>
</dbReference>
<reference evidence="2" key="1">
    <citation type="submission" date="2023-03" db="EMBL/GenBank/DDBJ databases">
        <authorList>
            <person name="Shen W."/>
            <person name="Cai J."/>
        </authorList>
    </citation>
    <scope>NUCLEOTIDE SEQUENCE</scope>
    <source>
        <strain evidence="2">P33-2</strain>
    </source>
</reference>
<name>A0AAW8RNR0_ENTAV</name>
<gene>
    <name evidence="2" type="ORF">P7D43_04245</name>
</gene>